<protein>
    <submittedName>
        <fullName evidence="1">Uncharacterized protein</fullName>
    </submittedName>
</protein>
<reference evidence="1" key="1">
    <citation type="journal article" date="2022" name="bioRxiv">
        <title>Sequencing and chromosome-scale assembly of the giantPleurodeles waltlgenome.</title>
        <authorList>
            <person name="Brown T."/>
            <person name="Elewa A."/>
            <person name="Iarovenko S."/>
            <person name="Subramanian E."/>
            <person name="Araus A.J."/>
            <person name="Petzold A."/>
            <person name="Susuki M."/>
            <person name="Suzuki K.-i.T."/>
            <person name="Hayashi T."/>
            <person name="Toyoda A."/>
            <person name="Oliveira C."/>
            <person name="Osipova E."/>
            <person name="Leigh N.D."/>
            <person name="Simon A."/>
            <person name="Yun M.H."/>
        </authorList>
    </citation>
    <scope>NUCLEOTIDE SEQUENCE</scope>
    <source>
        <strain evidence="1">20211129_DDA</strain>
        <tissue evidence="1">Liver</tissue>
    </source>
</reference>
<accession>A0AAV7UX57</accession>
<name>A0AAV7UX57_PLEWA</name>
<organism evidence="1 2">
    <name type="scientific">Pleurodeles waltl</name>
    <name type="common">Iberian ribbed newt</name>
    <dbReference type="NCBI Taxonomy" id="8319"/>
    <lineage>
        <taxon>Eukaryota</taxon>
        <taxon>Metazoa</taxon>
        <taxon>Chordata</taxon>
        <taxon>Craniata</taxon>
        <taxon>Vertebrata</taxon>
        <taxon>Euteleostomi</taxon>
        <taxon>Amphibia</taxon>
        <taxon>Batrachia</taxon>
        <taxon>Caudata</taxon>
        <taxon>Salamandroidea</taxon>
        <taxon>Salamandridae</taxon>
        <taxon>Pleurodelinae</taxon>
        <taxon>Pleurodeles</taxon>
    </lineage>
</organism>
<evidence type="ECO:0000313" key="2">
    <source>
        <dbReference type="Proteomes" id="UP001066276"/>
    </source>
</evidence>
<gene>
    <name evidence="1" type="ORF">NDU88_002965</name>
</gene>
<proteinExistence type="predicted"/>
<comment type="caution">
    <text evidence="1">The sequence shown here is derived from an EMBL/GenBank/DDBJ whole genome shotgun (WGS) entry which is preliminary data.</text>
</comment>
<sequence length="131" mass="13637">MDRACCRRPQRVAVELHGAAGCAAAGRHPEATRRLSGPTSEQQRVLNLATEVLKRNGGAVGLRGSHFFAGPLRGGGPELDTAQHCIFAPLLQVGGARTGARGSGHPSALRCGRPAVAQPECRRSLGPVTDL</sequence>
<evidence type="ECO:0000313" key="1">
    <source>
        <dbReference type="EMBL" id="KAJ1193669.1"/>
    </source>
</evidence>
<dbReference type="EMBL" id="JANPWB010000004">
    <property type="protein sequence ID" value="KAJ1193669.1"/>
    <property type="molecule type" value="Genomic_DNA"/>
</dbReference>
<dbReference type="AlphaFoldDB" id="A0AAV7UX57"/>
<dbReference type="Proteomes" id="UP001066276">
    <property type="component" value="Chromosome 2_2"/>
</dbReference>
<keyword evidence="2" id="KW-1185">Reference proteome</keyword>